<accession>A0AAV7HS07</accession>
<name>A0AAV7HS07_COTGL</name>
<dbReference type="EMBL" id="JAHXZJ010002985">
    <property type="protein sequence ID" value="KAH0533759.1"/>
    <property type="molecule type" value="Genomic_DNA"/>
</dbReference>
<dbReference type="AlphaFoldDB" id="A0AAV7HS07"/>
<protein>
    <submittedName>
        <fullName evidence="1">Uncharacterized protein</fullName>
    </submittedName>
</protein>
<evidence type="ECO:0000313" key="2">
    <source>
        <dbReference type="Proteomes" id="UP000826195"/>
    </source>
</evidence>
<gene>
    <name evidence="1" type="ORF">KQX54_001159</name>
</gene>
<reference evidence="1 2" key="1">
    <citation type="journal article" date="2021" name="J. Hered.">
        <title>A chromosome-level genome assembly of the parasitoid wasp, Cotesia glomerata (Hymenoptera: Braconidae).</title>
        <authorList>
            <person name="Pinto B.J."/>
            <person name="Weis J.J."/>
            <person name="Gamble T."/>
            <person name="Ode P.J."/>
            <person name="Paul R."/>
            <person name="Zaspel J.M."/>
        </authorList>
    </citation>
    <scope>NUCLEOTIDE SEQUENCE [LARGE SCALE GENOMIC DNA]</scope>
    <source>
        <strain evidence="1">CgM1</strain>
    </source>
</reference>
<comment type="caution">
    <text evidence="1">The sequence shown here is derived from an EMBL/GenBank/DDBJ whole genome shotgun (WGS) entry which is preliminary data.</text>
</comment>
<evidence type="ECO:0000313" key="1">
    <source>
        <dbReference type="EMBL" id="KAH0533759.1"/>
    </source>
</evidence>
<keyword evidence="2" id="KW-1185">Reference proteome</keyword>
<dbReference type="Proteomes" id="UP000826195">
    <property type="component" value="Unassembled WGS sequence"/>
</dbReference>
<organism evidence="1 2">
    <name type="scientific">Cotesia glomerata</name>
    <name type="common">Lepidopteran parasitic wasp</name>
    <name type="synonym">Apanteles glomeratus</name>
    <dbReference type="NCBI Taxonomy" id="32391"/>
    <lineage>
        <taxon>Eukaryota</taxon>
        <taxon>Metazoa</taxon>
        <taxon>Ecdysozoa</taxon>
        <taxon>Arthropoda</taxon>
        <taxon>Hexapoda</taxon>
        <taxon>Insecta</taxon>
        <taxon>Pterygota</taxon>
        <taxon>Neoptera</taxon>
        <taxon>Endopterygota</taxon>
        <taxon>Hymenoptera</taxon>
        <taxon>Apocrita</taxon>
        <taxon>Ichneumonoidea</taxon>
        <taxon>Braconidae</taxon>
        <taxon>Microgastrinae</taxon>
        <taxon>Cotesia</taxon>
    </lineage>
</organism>
<proteinExistence type="predicted"/>
<sequence>MSLQSIIASFTDDEEIDEWVAGDDSVELKGYVDAIEGTKLVTSAKYPLAKPVPLYKIIINSAAQKRVRVVFWGADATKNSPLIHDGTIIELKRAKVTVGNPQFNNPMHRIEPLELYITTATKITFFEEKYVRQAIPVQILDMPLIYYKELEATVRAQGYLKQEFDPIKSYGTTTGAGVIVDGETKLPVRIKNFDALSTRIPRGTFLQVVGVVTTNTTGPPYLTVESMADVKICEEVAVLSSDVLSPMGRRPPSKRRGDFDSEDVCLASSYNSYKQLSYCHTVFSSIIISCLPRKVSALNYYVEKIRPTNPEVQLTSDTNHTYITSFKEP</sequence>